<organism evidence="2 3">
    <name type="scientific">Clostridium innocuum</name>
    <dbReference type="NCBI Taxonomy" id="1522"/>
    <lineage>
        <taxon>Bacteria</taxon>
        <taxon>Bacillati</taxon>
        <taxon>Bacillota</taxon>
        <taxon>Clostridia</taxon>
        <taxon>Eubacteriales</taxon>
        <taxon>Clostridiaceae</taxon>
        <taxon>Clostridium</taxon>
    </lineage>
</organism>
<dbReference type="EMBL" id="JQIF01000054">
    <property type="protein sequence ID" value="KGJ52744.1"/>
    <property type="molecule type" value="Genomic_DNA"/>
</dbReference>
<dbReference type="Proteomes" id="UP000030008">
    <property type="component" value="Unassembled WGS sequence"/>
</dbReference>
<dbReference type="GO" id="GO:0016853">
    <property type="term" value="F:isomerase activity"/>
    <property type="evidence" value="ECO:0007669"/>
    <property type="project" value="UniProtKB-KW"/>
</dbReference>
<reference evidence="2 3" key="1">
    <citation type="submission" date="2014-08" db="EMBL/GenBank/DDBJ databases">
        <title>Clostridium innocuum, an unnegligible vancomycin-resistant pathogen causing extra-intestinal infections.</title>
        <authorList>
            <person name="Feng Y."/>
            <person name="Chiu C.-H."/>
        </authorList>
    </citation>
    <scope>NUCLEOTIDE SEQUENCE [LARGE SCALE GENOMIC DNA]</scope>
    <source>
        <strain evidence="2 3">AN88</strain>
    </source>
</reference>
<dbReference type="Pfam" id="PF01380">
    <property type="entry name" value="SIS"/>
    <property type="match status" value="1"/>
</dbReference>
<evidence type="ECO:0000313" key="3">
    <source>
        <dbReference type="Proteomes" id="UP000030008"/>
    </source>
</evidence>
<protein>
    <submittedName>
        <fullName evidence="2">Sugar isomerase</fullName>
    </submittedName>
</protein>
<dbReference type="SUPFAM" id="SSF53697">
    <property type="entry name" value="SIS domain"/>
    <property type="match status" value="1"/>
</dbReference>
<gene>
    <name evidence="2" type="ORF">CIAN88_12985</name>
</gene>
<keyword evidence="2" id="KW-0413">Isomerase</keyword>
<name>A0A099I440_CLOIN</name>
<dbReference type="AlphaFoldDB" id="A0A099I440"/>
<dbReference type="PANTHER" id="PTHR10937">
    <property type="entry name" value="GLUCOSAMINE--FRUCTOSE-6-PHOSPHATE AMINOTRANSFERASE, ISOMERIZING"/>
    <property type="match status" value="1"/>
</dbReference>
<dbReference type="PANTHER" id="PTHR10937:SF17">
    <property type="entry name" value="GLUCOSAMINE-FRUCTOSE-6-PHOSPHATE AMINOTRANSFERASE"/>
    <property type="match status" value="1"/>
</dbReference>
<dbReference type="Gene3D" id="3.40.50.10490">
    <property type="entry name" value="Glucose-6-phosphate isomerase like protein, domain 1"/>
    <property type="match status" value="2"/>
</dbReference>
<dbReference type="InterPro" id="IPR001347">
    <property type="entry name" value="SIS_dom"/>
</dbReference>
<dbReference type="InterPro" id="IPR046348">
    <property type="entry name" value="SIS_dom_sf"/>
</dbReference>
<dbReference type="GO" id="GO:0004360">
    <property type="term" value="F:glutamine-fructose-6-phosphate transaminase (isomerizing) activity"/>
    <property type="evidence" value="ECO:0007669"/>
    <property type="project" value="TreeGrafter"/>
</dbReference>
<comment type="caution">
    <text evidence="2">The sequence shown here is derived from an EMBL/GenBank/DDBJ whole genome shotgun (WGS) entry which is preliminary data.</text>
</comment>
<proteinExistence type="predicted"/>
<accession>A0A099I440</accession>
<dbReference type="PROSITE" id="PS51464">
    <property type="entry name" value="SIS"/>
    <property type="match status" value="1"/>
</dbReference>
<dbReference type="RefSeq" id="WP_044905826.1">
    <property type="nucleotide sequence ID" value="NZ_JAQCQO010000014.1"/>
</dbReference>
<evidence type="ECO:0000313" key="2">
    <source>
        <dbReference type="EMBL" id="KGJ52744.1"/>
    </source>
</evidence>
<evidence type="ECO:0000259" key="1">
    <source>
        <dbReference type="PROSITE" id="PS51464"/>
    </source>
</evidence>
<dbReference type="GO" id="GO:0006047">
    <property type="term" value="P:UDP-N-acetylglucosamine metabolic process"/>
    <property type="evidence" value="ECO:0007669"/>
    <property type="project" value="TreeGrafter"/>
</dbReference>
<dbReference type="GO" id="GO:0006002">
    <property type="term" value="P:fructose 6-phosphate metabolic process"/>
    <property type="evidence" value="ECO:0007669"/>
    <property type="project" value="TreeGrafter"/>
</dbReference>
<feature type="domain" description="SIS" evidence="1">
    <location>
        <begin position="32"/>
        <end position="164"/>
    </location>
</feature>
<dbReference type="GO" id="GO:0006487">
    <property type="term" value="P:protein N-linked glycosylation"/>
    <property type="evidence" value="ECO:0007669"/>
    <property type="project" value="TreeGrafter"/>
</dbReference>
<dbReference type="GO" id="GO:0097367">
    <property type="term" value="F:carbohydrate derivative binding"/>
    <property type="evidence" value="ECO:0007669"/>
    <property type="project" value="InterPro"/>
</dbReference>
<sequence>MSLIDTIRRVPRPVKKVIRERKEITAGLFAYLGDKLETINEIVMIGSGTSHTCSMTSHVFVEKASGISTTVILPNLFLEKSVYNPNALYIFTSQSGTSTLTQASQKKVNKMGYLNVAITEEPDSPLAKASGCCILMEVDHEEYGCRTIGYCMSAFTHMITAMEIGLARGTLSETDYALFLKDAEAAADHHGEICDATMQWFDKNKWKLMNKDGYALYGAGALYGAAVEGALKVLEIAQRFLCVGYEMDEGMHGPTMGFTNRVAVIILNDGKNERLANGLASYIKDMVGDAFVIGMNTKDERDLAFEPVGGPFAYLEYTPVVEILAARLASDYGITINPIGYDSESMPESNYFNTHDE</sequence>